<evidence type="ECO:0000256" key="2">
    <source>
        <dbReference type="SAM" id="Phobius"/>
    </source>
</evidence>
<feature type="transmembrane region" description="Helical" evidence="2">
    <location>
        <begin position="230"/>
        <end position="249"/>
    </location>
</feature>
<dbReference type="Pfam" id="PF10101">
    <property type="entry name" value="DUF2339"/>
    <property type="match status" value="1"/>
</dbReference>
<feature type="transmembrane region" description="Helical" evidence="2">
    <location>
        <begin position="180"/>
        <end position="201"/>
    </location>
</feature>
<feature type="transmembrane region" description="Helical" evidence="2">
    <location>
        <begin position="508"/>
        <end position="528"/>
    </location>
</feature>
<reference evidence="3 4" key="1">
    <citation type="submission" date="2018-06" db="EMBL/GenBank/DDBJ databases">
        <authorList>
            <consortium name="Pathogen Informatics"/>
            <person name="Doyle S."/>
        </authorList>
    </citation>
    <scope>NUCLEOTIDE SEQUENCE [LARGE SCALE GENOMIC DNA]</scope>
    <source>
        <strain evidence="3 4">NCTC13532</strain>
    </source>
</reference>
<feature type="transmembrane region" description="Helical" evidence="2">
    <location>
        <begin position="642"/>
        <end position="661"/>
    </location>
</feature>
<feature type="transmembrane region" description="Helical" evidence="2">
    <location>
        <begin position="278"/>
        <end position="296"/>
    </location>
</feature>
<evidence type="ECO:0000256" key="1">
    <source>
        <dbReference type="SAM" id="Coils"/>
    </source>
</evidence>
<feature type="transmembrane region" description="Helical" evidence="2">
    <location>
        <begin position="131"/>
        <end position="147"/>
    </location>
</feature>
<feature type="transmembrane region" description="Helical" evidence="2">
    <location>
        <begin position="308"/>
        <end position="329"/>
    </location>
</feature>
<evidence type="ECO:0000313" key="4">
    <source>
        <dbReference type="Proteomes" id="UP000254282"/>
    </source>
</evidence>
<feature type="transmembrane region" description="Helical" evidence="2">
    <location>
        <begin position="540"/>
        <end position="560"/>
    </location>
</feature>
<feature type="transmembrane region" description="Helical" evidence="2">
    <location>
        <begin position="572"/>
        <end position="591"/>
    </location>
</feature>
<dbReference type="InterPro" id="IPR019286">
    <property type="entry name" value="DUF2339_TM"/>
</dbReference>
<feature type="transmembrane region" description="Helical" evidence="2">
    <location>
        <begin position="256"/>
        <end position="272"/>
    </location>
</feature>
<gene>
    <name evidence="3" type="ORF">NCTC13532_04684</name>
</gene>
<feature type="transmembrane region" description="Helical" evidence="2">
    <location>
        <begin position="364"/>
        <end position="381"/>
    </location>
</feature>
<feature type="transmembrane region" description="Helical" evidence="2">
    <location>
        <begin position="442"/>
        <end position="464"/>
    </location>
</feature>
<dbReference type="STRING" id="254.SAMN05421682_104135"/>
<keyword evidence="2" id="KW-0472">Membrane</keyword>
<name>A0A381FR91_9FLAO</name>
<protein>
    <submittedName>
        <fullName evidence="3">Predicted membrane protein</fullName>
    </submittedName>
</protein>
<keyword evidence="2" id="KW-1133">Transmembrane helix</keyword>
<feature type="coiled-coil region" evidence="1">
    <location>
        <begin position="19"/>
        <end position="53"/>
    </location>
</feature>
<feature type="transmembrane region" description="Helical" evidence="2">
    <location>
        <begin position="603"/>
        <end position="622"/>
    </location>
</feature>
<keyword evidence="2" id="KW-0812">Transmembrane</keyword>
<evidence type="ECO:0000313" key="3">
    <source>
        <dbReference type="EMBL" id="SUX49070.1"/>
    </source>
</evidence>
<feature type="transmembrane region" description="Helical" evidence="2">
    <location>
        <begin position="6"/>
        <end position="22"/>
    </location>
</feature>
<feature type="transmembrane region" description="Helical" evidence="2">
    <location>
        <begin position="484"/>
        <end position="502"/>
    </location>
</feature>
<accession>A0A381FR91</accession>
<dbReference type="PANTHER" id="PTHR38434:SF1">
    <property type="entry name" value="BLL2549 PROTEIN"/>
    <property type="match status" value="1"/>
</dbReference>
<feature type="transmembrane region" description="Helical" evidence="2">
    <location>
        <begin position="154"/>
        <end position="174"/>
    </location>
</feature>
<dbReference type="Proteomes" id="UP000254282">
    <property type="component" value="Unassembled WGS sequence"/>
</dbReference>
<organism evidence="3 4">
    <name type="scientific">Chryseobacterium indoltheticum</name>
    <dbReference type="NCBI Taxonomy" id="254"/>
    <lineage>
        <taxon>Bacteria</taxon>
        <taxon>Pseudomonadati</taxon>
        <taxon>Bacteroidota</taxon>
        <taxon>Flavobacteriia</taxon>
        <taxon>Flavobacteriales</taxon>
        <taxon>Weeksellaceae</taxon>
        <taxon>Chryseobacterium group</taxon>
        <taxon>Chryseobacterium</taxon>
    </lineage>
</organism>
<feature type="transmembrane region" description="Helical" evidence="2">
    <location>
        <begin position="410"/>
        <end position="430"/>
    </location>
</feature>
<feature type="transmembrane region" description="Helical" evidence="2">
    <location>
        <begin position="208"/>
        <end position="224"/>
    </location>
</feature>
<dbReference type="PANTHER" id="PTHR38434">
    <property type="entry name" value="BLL2549 PROTEIN"/>
    <property type="match status" value="1"/>
</dbReference>
<feature type="transmembrane region" description="Helical" evidence="2">
    <location>
        <begin position="335"/>
        <end position="352"/>
    </location>
</feature>
<feature type="transmembrane region" description="Helical" evidence="2">
    <location>
        <begin position="697"/>
        <end position="714"/>
    </location>
</feature>
<dbReference type="AlphaFoldDB" id="A0A381FR91"/>
<dbReference type="EMBL" id="UFVR01000004">
    <property type="protein sequence ID" value="SUX49070.1"/>
    <property type="molecule type" value="Genomic_DNA"/>
</dbReference>
<feature type="transmembrane region" description="Helical" evidence="2">
    <location>
        <begin position="98"/>
        <end position="119"/>
    </location>
</feature>
<feature type="transmembrane region" description="Helical" evidence="2">
    <location>
        <begin position="387"/>
        <end position="403"/>
    </location>
</feature>
<feature type="transmembrane region" description="Helical" evidence="2">
    <location>
        <begin position="668"/>
        <end position="685"/>
    </location>
</feature>
<sequence length="736" mass="85792">MTSLLLLIFILIILVSWVYYKLNRRIEILEKQISDLSKKESQENKEIKETENEEVILPTQATSYNFTSTATSTDRIETEQEIQKDWLVPFFDFIKNNILTIIGIFTLVLGIGYFVKYAIDKNWIGENSRMGIGFLAGFILIIAAHFIRKNYTIFSSIIMGGGLAVLYFTTTIAFREYHLFTQNTAFLITCAITLLSIFLSYRYNSETLIVFSLFGGFLAPLMISTGQSNYIFLFTYLSFLNIGMLITVYLKNWKSVGWIAFIFTAIYLYFWTIQKTDLTTIIFYIVTYTIFYAFALQNYFKYNMLSKLDILMLVLINFTSIIGLVYIFNVLRYEPLSIFPLAFALINVFFAFREYQNKKFERNYSVFAGIGISLLTLAVALQFKTHLITSVWAIEASLLLYIWKKTNHNIFKVFFYLLFPLVILSQMMTWTEYINNEKHLTVIFNPVFLTSLVVIASCFFNLILLKKESKEKSDTEFFENTFKILCFGVIYLSILFELIYQLSSLHLVIILTYSFLYSIVFTCLLLSIKNQLSISENLENLLIYGALLLFIAHISSSQIVNAVLSKEIGINFYWVHLIYLLPLLYFIINLIPKSEFLKQKASYWIVSFVCILSVSFELYRIYIFSNNSNYKNLFEHQEHFRVLYLPIIWAVLSCSFIFAGLKKNIPELNKIGFSLLGITILKLYLYDVWQMDNVSRIIAFIILGIILLMSSFMFQKFKNMLKNLVEKDESSADEEI</sequence>
<keyword evidence="1" id="KW-0175">Coiled coil</keyword>
<proteinExistence type="predicted"/>